<dbReference type="PRINTS" id="PR00320">
    <property type="entry name" value="GPROTEINBRPT"/>
</dbReference>
<comment type="caution">
    <text evidence="10">The sequence shown here is derived from an EMBL/GenBank/DDBJ whole genome shotgun (WGS) entry which is preliminary data.</text>
</comment>
<evidence type="ECO:0000256" key="5">
    <source>
        <dbReference type="ARBA" id="ARBA00039789"/>
    </source>
</evidence>
<dbReference type="InterPro" id="IPR027417">
    <property type="entry name" value="P-loop_NTPase"/>
</dbReference>
<evidence type="ECO:0000256" key="1">
    <source>
        <dbReference type="ARBA" id="ARBA00004570"/>
    </source>
</evidence>
<feature type="compositionally biased region" description="Polar residues" evidence="8">
    <location>
        <begin position="119"/>
        <end position="129"/>
    </location>
</feature>
<feature type="region of interest" description="Disordered" evidence="8">
    <location>
        <begin position="1605"/>
        <end position="1629"/>
    </location>
</feature>
<evidence type="ECO:0000256" key="4">
    <source>
        <dbReference type="ARBA" id="ARBA00038415"/>
    </source>
</evidence>
<dbReference type="SMART" id="SM00320">
    <property type="entry name" value="WD40"/>
    <property type="match status" value="9"/>
</dbReference>
<dbReference type="Proteomes" id="UP001220256">
    <property type="component" value="Unassembled WGS sequence"/>
</dbReference>
<proteinExistence type="inferred from homology"/>
<feature type="repeat" description="WD" evidence="7">
    <location>
        <begin position="1360"/>
        <end position="1401"/>
    </location>
</feature>
<dbReference type="InterPro" id="IPR011047">
    <property type="entry name" value="Quinoprotein_ADH-like_sf"/>
</dbReference>
<dbReference type="PROSITE" id="PS50837">
    <property type="entry name" value="NACHT"/>
    <property type="match status" value="1"/>
</dbReference>
<feature type="repeat" description="WD" evidence="7">
    <location>
        <begin position="1192"/>
        <end position="1233"/>
    </location>
</feature>
<dbReference type="InterPro" id="IPR007111">
    <property type="entry name" value="NACHT_NTPase"/>
</dbReference>
<dbReference type="InterPro" id="IPR019775">
    <property type="entry name" value="WD40_repeat_CS"/>
</dbReference>
<dbReference type="PROSITE" id="PS50082">
    <property type="entry name" value="WD_REPEATS_2"/>
    <property type="match status" value="9"/>
</dbReference>
<keyword evidence="11" id="KW-1185">Reference proteome</keyword>
<feature type="repeat" description="WD" evidence="7">
    <location>
        <begin position="1528"/>
        <end position="1569"/>
    </location>
</feature>
<dbReference type="InterPro" id="IPR001680">
    <property type="entry name" value="WD40_rpt"/>
</dbReference>
<feature type="repeat" description="WD" evidence="7">
    <location>
        <begin position="1276"/>
        <end position="1317"/>
    </location>
</feature>
<dbReference type="PANTHER" id="PTHR22847">
    <property type="entry name" value="WD40 REPEAT PROTEIN"/>
    <property type="match status" value="1"/>
</dbReference>
<feature type="repeat" description="WD" evidence="7">
    <location>
        <begin position="1486"/>
        <end position="1527"/>
    </location>
</feature>
<evidence type="ECO:0000259" key="9">
    <source>
        <dbReference type="PROSITE" id="PS50837"/>
    </source>
</evidence>
<dbReference type="CDD" id="cd00200">
    <property type="entry name" value="WD40"/>
    <property type="match status" value="1"/>
</dbReference>
<protein>
    <recommendedName>
        <fullName evidence="5">Mitochondrial division protein 1</fullName>
    </recommendedName>
</protein>
<name>A0ABQ8WS35_PENCH</name>
<accession>A0ABQ8WS35</accession>
<dbReference type="PROSITE" id="PS00678">
    <property type="entry name" value="WD_REPEATS_1"/>
    <property type="match status" value="7"/>
</dbReference>
<dbReference type="InterPro" id="IPR056884">
    <property type="entry name" value="NPHP3-like_N"/>
</dbReference>
<dbReference type="InterPro" id="IPR020472">
    <property type="entry name" value="WD40_PAC1"/>
</dbReference>
<evidence type="ECO:0000256" key="2">
    <source>
        <dbReference type="ARBA" id="ARBA00022574"/>
    </source>
</evidence>
<organism evidence="10 11">
    <name type="scientific">Penicillium chrysogenum</name>
    <name type="common">Penicillium notatum</name>
    <dbReference type="NCBI Taxonomy" id="5076"/>
    <lineage>
        <taxon>Eukaryota</taxon>
        <taxon>Fungi</taxon>
        <taxon>Dikarya</taxon>
        <taxon>Ascomycota</taxon>
        <taxon>Pezizomycotina</taxon>
        <taxon>Eurotiomycetes</taxon>
        <taxon>Eurotiomycetidae</taxon>
        <taxon>Eurotiales</taxon>
        <taxon>Aspergillaceae</taxon>
        <taxon>Penicillium</taxon>
        <taxon>Penicillium chrysogenum species complex</taxon>
    </lineage>
</organism>
<feature type="compositionally biased region" description="Polar residues" evidence="8">
    <location>
        <begin position="292"/>
        <end position="317"/>
    </location>
</feature>
<reference evidence="10 11" key="1">
    <citation type="journal article" date="2023" name="IMA Fungus">
        <title>Comparative genomic study of the Penicillium genus elucidates a diverse pangenome and 15 lateral gene transfer events.</title>
        <authorList>
            <person name="Petersen C."/>
            <person name="Sorensen T."/>
            <person name="Nielsen M.R."/>
            <person name="Sondergaard T.E."/>
            <person name="Sorensen J.L."/>
            <person name="Fitzpatrick D.A."/>
            <person name="Frisvad J.C."/>
            <person name="Nielsen K.L."/>
        </authorList>
    </citation>
    <scope>NUCLEOTIDE SEQUENCE [LARGE SCALE GENOMIC DNA]</scope>
    <source>
        <strain evidence="10 11">IBT 3361</strain>
    </source>
</reference>
<evidence type="ECO:0000256" key="6">
    <source>
        <dbReference type="ARBA" id="ARBA00043913"/>
    </source>
</evidence>
<dbReference type="Pfam" id="PF24883">
    <property type="entry name" value="NPHP3_N"/>
    <property type="match status" value="1"/>
</dbReference>
<evidence type="ECO:0000313" key="11">
    <source>
        <dbReference type="Proteomes" id="UP001220256"/>
    </source>
</evidence>
<keyword evidence="2 7" id="KW-0853">WD repeat</keyword>
<feature type="repeat" description="WD" evidence="7">
    <location>
        <begin position="1402"/>
        <end position="1443"/>
    </location>
</feature>
<feature type="repeat" description="WD" evidence="7">
    <location>
        <begin position="1444"/>
        <end position="1485"/>
    </location>
</feature>
<evidence type="ECO:0000256" key="8">
    <source>
        <dbReference type="SAM" id="MobiDB-lite"/>
    </source>
</evidence>
<keyword evidence="3" id="KW-0677">Repeat</keyword>
<sequence>MNNDSVIYSITAACRESLEECVRANKHMKDEWAMMRLADFNLWAAGIGASAQHKASLDARLSLKPDVRDMVAKILQMLKSRVEVYEELTLPDACLTPATDANDVVNCYNNGDDEDAHCRSSSPSDSLQRAFSPWPDESSSESESELDNPPVSEPDSHLLESRRAIEAVLSQLSIIAVAIRHSGARSRLQKADRSFNAAQHRELEDHLKTIVLRRPGISIAELNNSEPSRVQQRLINCNLRRRHRFMYAQRHAEELQQVRPVPKLGGNGVNVSKTVDSGSEKSLNSQQSSSQAIVSPQPVQRSSGRSERTGTTASAVSESYPLPQDPNPTPSQVAPTQVKHIADDVSPYTCILENCNKEHVLYASKEAWKAHLIDEHQNNEYWVCFPCGGDAHLPTKAAFVAHMREEHQHTILESQIELLVPVSKRSVPMDITTCPLCDAWPPKGPGEIDREELINHIAEEVHAFSLRALPWPPDDDEAGGQEQIGQSVKIVQDWLTNWNLTHPDAKENPPYPRQQKAPTSSNYFRSHPYFAENGCHDSTSGSDSNDSATENLILLRKEGPLIFTDAEDMNIAREAGGDVVFIQPQGKFGNSTFMMNIGAQAQDRESTNRCLDYLAETDPREIKTGIYQTTGVALKESYDWILRHPQFQRWRNGNDSQVLWIRSDPGKGKTMLLCGIIDELCPTTKLADPQATIFLSFFLCQVAVPKLSNAHAVLRGLIYMLVKQQPLLLSHVQKRFKDTGEPRFGDAEAWSTLCTIFVDILRDCSPDKTYIVVDALDECVEGRDKLLNFVLKETKDLPRVKWIISSRNHITQRTRLDDSQSVLSLELQENAESVSLAIGAYIANRIAELEPLQEDDTLLEYVQQTLQKKAAGTFLWVALVVKELEQVDSWKVHQVVKDVPRGLDDLYSRMIDHINELAGQSRECCQLVLSAATLAYRPLQLLEMGVVSGLPDKFARSAKNIETIVKRSGSFLTVRDETIYFVHQSAKEYLTGKGGQSIFSSGLSAAHRRMFVQSLHILEKILRRDIYSLGAIGTAIKQAQPPEPDPLAATRYSCVYWVDHLEQCGSSEDFQDACVIDTFLRRRCLYWFEALSLLRIVTHGIMSIQKLRLLLEGRSGAARMQELVQDAYRFIRYHRGAIEDSPLQAYGSALVFSPARSIIKQWFKHEWPNNIATAPAMGDDWDAHTGACLQTLEGHDDWVRSVVFSHDSSRVASGSNDNTIKIWDAHTGACLQTIEGHDDYVRSVVFSPDGRRVASGSGDKTIKIWDAQTGACLQTLKGHNDYVRSVVFSHDSSRVASGSNDNTIKIWDAHTGAGLQTLKGHNDYVRSVVFSHDSSRVASGSNDNTIKIWDTYTGACLETLEGHDDRVRSVVFSHDSSRIASGSGDKTIKIWDAQTGACLQTLEGHTGEVTSVEFSHNSSRVASGSWDKTIKIWDTHTGAGLQTLKGHDDYVISVAFSHDSSRIASGSGDKTIKIWDTHTGDNLQALEDHTGGVTLVVFSHDSSRVASGSDDKTIKIWDAYTGACLQTLKGHDGRVGSVVFSHDSSRVASGSYDKTIKIWDAHTGACLQTLSIGSTVRNLSFDATGSTLHTDIGIVALHDLPTPAPTTSAEVTASDLQSAPASQHSQIPKDQGYGISSDSLWVTWHSQNWLWLPPMYRPICSAVGQSGLALVLGCRSGRVLIFGFAA</sequence>
<dbReference type="EMBL" id="JAPVEB010000002">
    <property type="protein sequence ID" value="KAJ5275492.1"/>
    <property type="molecule type" value="Genomic_DNA"/>
</dbReference>
<dbReference type="Gene3D" id="3.40.50.300">
    <property type="entry name" value="P-loop containing nucleotide triphosphate hydrolases"/>
    <property type="match status" value="1"/>
</dbReference>
<dbReference type="Pfam" id="PF00400">
    <property type="entry name" value="WD40"/>
    <property type="match status" value="9"/>
</dbReference>
<feature type="compositionally biased region" description="Low complexity" evidence="8">
    <location>
        <begin position="280"/>
        <end position="291"/>
    </location>
</feature>
<dbReference type="PANTHER" id="PTHR22847:SF637">
    <property type="entry name" value="WD REPEAT DOMAIN 5B"/>
    <property type="match status" value="1"/>
</dbReference>
<evidence type="ECO:0000256" key="3">
    <source>
        <dbReference type="ARBA" id="ARBA00022737"/>
    </source>
</evidence>
<evidence type="ECO:0000256" key="7">
    <source>
        <dbReference type="PROSITE-ProRule" id="PRU00221"/>
    </source>
</evidence>
<dbReference type="SUPFAM" id="SSF50998">
    <property type="entry name" value="Quinoprotein alcohol dehydrogenase-like"/>
    <property type="match status" value="2"/>
</dbReference>
<feature type="domain" description="NACHT" evidence="9">
    <location>
        <begin position="657"/>
        <end position="807"/>
    </location>
</feature>
<evidence type="ECO:0000313" key="10">
    <source>
        <dbReference type="EMBL" id="KAJ5275492.1"/>
    </source>
</evidence>
<dbReference type="PROSITE" id="PS50294">
    <property type="entry name" value="WD_REPEATS_REGION"/>
    <property type="match status" value="9"/>
</dbReference>
<feature type="region of interest" description="Disordered" evidence="8">
    <location>
        <begin position="257"/>
        <end position="334"/>
    </location>
</feature>
<comment type="function">
    <text evidence="6">Involved in mitochondrial fission. Acts as an adapter protein required to form mitochondrial fission complexes. Formation of these complexes is required to promote constriction and fission of the mitochondrial compartment at a late step in mitochondrial division.</text>
</comment>
<dbReference type="Gene3D" id="2.130.10.10">
    <property type="entry name" value="YVTN repeat-like/Quinoprotein amine dehydrogenase"/>
    <property type="match status" value="5"/>
</dbReference>
<comment type="subcellular location">
    <subcellularLocation>
        <location evidence="1">Mitochondrion outer membrane</location>
        <topology evidence="1">Peripheral membrane protein</topology>
        <orientation evidence="1">Cytoplasmic side</orientation>
    </subcellularLocation>
</comment>
<comment type="similarity">
    <text evidence="4">Belongs to the WD repeat MDV1/CAF4 family.</text>
</comment>
<dbReference type="InterPro" id="IPR015943">
    <property type="entry name" value="WD40/YVTN_repeat-like_dom_sf"/>
</dbReference>
<feature type="repeat" description="WD" evidence="7">
    <location>
        <begin position="1234"/>
        <end position="1275"/>
    </location>
</feature>
<feature type="repeat" description="WD" evidence="7">
    <location>
        <begin position="1318"/>
        <end position="1359"/>
    </location>
</feature>
<gene>
    <name evidence="10" type="ORF">N7505_004037</name>
</gene>
<feature type="region of interest" description="Disordered" evidence="8">
    <location>
        <begin position="114"/>
        <end position="157"/>
    </location>
</feature>